<evidence type="ECO:0000313" key="9">
    <source>
        <dbReference type="Proteomes" id="UP001156903"/>
    </source>
</evidence>
<comment type="subcellular location">
    <subcellularLocation>
        <location evidence="1">Cell outer membrane</location>
        <topology evidence="1">Lipid-anchor</topology>
    </subcellularLocation>
</comment>
<evidence type="ECO:0000256" key="3">
    <source>
        <dbReference type="ARBA" id="ARBA00023026"/>
    </source>
</evidence>
<evidence type="ECO:0000256" key="7">
    <source>
        <dbReference type="SAM" id="MobiDB-lite"/>
    </source>
</evidence>
<proteinExistence type="inferred from homology"/>
<evidence type="ECO:0000256" key="4">
    <source>
        <dbReference type="ARBA" id="ARBA00023139"/>
    </source>
</evidence>
<evidence type="ECO:0000256" key="1">
    <source>
        <dbReference type="ARBA" id="ARBA00004459"/>
    </source>
</evidence>
<evidence type="ECO:0000256" key="5">
    <source>
        <dbReference type="ARBA" id="ARBA00023288"/>
    </source>
</evidence>
<feature type="compositionally biased region" description="Polar residues" evidence="7">
    <location>
        <begin position="317"/>
        <end position="337"/>
    </location>
</feature>
<evidence type="ECO:0000313" key="8">
    <source>
        <dbReference type="EMBL" id="GLS13043.1"/>
    </source>
</evidence>
<name>A0ABQ6C0E0_9BURK</name>
<protein>
    <submittedName>
        <fullName evidence="8">Uncharacterized protein</fullName>
    </submittedName>
</protein>
<keyword evidence="2" id="KW-0130">Cell adhesion</keyword>
<accession>A0ABQ6C0E0</accession>
<keyword evidence="3" id="KW-0843">Virulence</keyword>
<keyword evidence="9" id="KW-1185">Reference proteome</keyword>
<gene>
    <name evidence="8" type="ORF">GCM10007935_04710</name>
</gene>
<dbReference type="PROSITE" id="PS51257">
    <property type="entry name" value="PROKAR_LIPOPROTEIN"/>
    <property type="match status" value="1"/>
</dbReference>
<feature type="compositionally biased region" description="Low complexity" evidence="7">
    <location>
        <begin position="133"/>
        <end position="316"/>
    </location>
</feature>
<evidence type="ECO:0000256" key="2">
    <source>
        <dbReference type="ARBA" id="ARBA00022889"/>
    </source>
</evidence>
<sequence>MAQKPIASAIARSFSAPLALLGLVATTALLTGCGTLTGLPAHGGGKRFATEQRLVSASVRAALMDIDITALKGKRAALVFDLVADEGGGNFSGGRWTPGLLFSYGSMSGPVTSTTNAFQVYNLADSGANYNNSASGGGSTTISTTQQSGSNSSTGISDSAGSSSSTSTGTSSSSTNTDGTNTNTSTTTNNGTSTTNGSGTHTSTTTGSGSSSGSSNSTTGGVNTSSSYNNNDSNTSNTNGSNTNTSTTTSSGSSTTNGSGTNASTTTGTGTSTNSGTGSSTSSTNSSGSGSNQSDSTTVTNSRNNGSSRSDGGYNSQRQEITPSPTESTTQTKGHTREATATLTYRGLGEYQNFPVPKSDASLLMGLVRNYFLLSGVTPTVPSDPTAEVLVYVTVDIFGTVRSRFDAFVYNNETVKAETSFEVMAFDRNGNNILKPQVSNREARYREHYLLWAGPLTTQEQVYQGQGLLVDFTQVDGQKAHYNGTAPVERSHPWGKN</sequence>
<dbReference type="Pfam" id="PF26521">
    <property type="entry name" value="MAFA_adhesin"/>
    <property type="match status" value="2"/>
</dbReference>
<dbReference type="RefSeq" id="WP_284306500.1">
    <property type="nucleotide sequence ID" value="NZ_BSPB01000002.1"/>
</dbReference>
<keyword evidence="5" id="KW-0449">Lipoprotein</keyword>
<feature type="region of interest" description="Disordered" evidence="7">
    <location>
        <begin position="133"/>
        <end position="337"/>
    </location>
</feature>
<dbReference type="Proteomes" id="UP001156903">
    <property type="component" value="Unassembled WGS sequence"/>
</dbReference>
<comment type="caution">
    <text evidence="8">The sequence shown here is derived from an EMBL/GenBank/DDBJ whole genome shotgun (WGS) entry which is preliminary data.</text>
</comment>
<reference evidence="9" key="1">
    <citation type="journal article" date="2019" name="Int. J. Syst. Evol. Microbiol.">
        <title>The Global Catalogue of Microorganisms (GCM) 10K type strain sequencing project: providing services to taxonomists for standard genome sequencing and annotation.</title>
        <authorList>
            <consortium name="The Broad Institute Genomics Platform"/>
            <consortium name="The Broad Institute Genome Sequencing Center for Infectious Disease"/>
            <person name="Wu L."/>
            <person name="Ma J."/>
        </authorList>
    </citation>
    <scope>NUCLEOTIDE SEQUENCE [LARGE SCALE GENOMIC DNA]</scope>
    <source>
        <strain evidence="9">NBRC 109341</strain>
    </source>
</reference>
<organism evidence="8 9">
    <name type="scientific">Hydrogenophaga electricum</name>
    <dbReference type="NCBI Taxonomy" id="1230953"/>
    <lineage>
        <taxon>Bacteria</taxon>
        <taxon>Pseudomonadati</taxon>
        <taxon>Pseudomonadota</taxon>
        <taxon>Betaproteobacteria</taxon>
        <taxon>Burkholderiales</taxon>
        <taxon>Comamonadaceae</taxon>
        <taxon>Hydrogenophaga</taxon>
    </lineage>
</organism>
<comment type="similarity">
    <text evidence="6">Belongs to the MafA family.</text>
</comment>
<keyword evidence="4" id="KW-0564">Palmitate</keyword>
<dbReference type="EMBL" id="BSPB01000002">
    <property type="protein sequence ID" value="GLS13043.1"/>
    <property type="molecule type" value="Genomic_DNA"/>
</dbReference>
<dbReference type="InterPro" id="IPR058802">
    <property type="entry name" value="MafA-like"/>
</dbReference>
<evidence type="ECO:0000256" key="6">
    <source>
        <dbReference type="ARBA" id="ARBA00093781"/>
    </source>
</evidence>